<sequence>MSATGARPAARAAPPGGGDTNRPDSEARRVTGESPADVRPAARGSPPRSGFAGRPAGEASPSSGENPTGGRRT</sequence>
<comment type="caution">
    <text evidence="2">The sequence shown here is derived from an EMBL/GenBank/DDBJ whole genome shotgun (WGS) entry which is preliminary data.</text>
</comment>
<gene>
    <name evidence="2" type="ORF">GCM10010384_02060</name>
</gene>
<dbReference type="EMBL" id="BMWE01000001">
    <property type="protein sequence ID" value="GGY01851.1"/>
    <property type="molecule type" value="Genomic_DNA"/>
</dbReference>
<name>A0ABQ2Z308_9ACTN</name>
<protein>
    <submittedName>
        <fullName evidence="2">Uncharacterized protein</fullName>
    </submittedName>
</protein>
<proteinExistence type="predicted"/>
<evidence type="ECO:0000256" key="1">
    <source>
        <dbReference type="SAM" id="MobiDB-lite"/>
    </source>
</evidence>
<organism evidence="2 3">
    <name type="scientific">Streptomyces djakartensis</name>
    <dbReference type="NCBI Taxonomy" id="68193"/>
    <lineage>
        <taxon>Bacteria</taxon>
        <taxon>Bacillati</taxon>
        <taxon>Actinomycetota</taxon>
        <taxon>Actinomycetes</taxon>
        <taxon>Kitasatosporales</taxon>
        <taxon>Streptomycetaceae</taxon>
        <taxon>Streptomyces</taxon>
    </lineage>
</organism>
<feature type="compositionally biased region" description="Basic and acidic residues" evidence="1">
    <location>
        <begin position="21"/>
        <end position="31"/>
    </location>
</feature>
<feature type="compositionally biased region" description="Low complexity" evidence="1">
    <location>
        <begin position="1"/>
        <end position="14"/>
    </location>
</feature>
<accession>A0ABQ2Z308</accession>
<feature type="region of interest" description="Disordered" evidence="1">
    <location>
        <begin position="1"/>
        <end position="73"/>
    </location>
</feature>
<dbReference type="Proteomes" id="UP000653308">
    <property type="component" value="Unassembled WGS sequence"/>
</dbReference>
<keyword evidence="3" id="KW-1185">Reference proteome</keyword>
<evidence type="ECO:0000313" key="2">
    <source>
        <dbReference type="EMBL" id="GGY01851.1"/>
    </source>
</evidence>
<reference evidence="3" key="1">
    <citation type="journal article" date="2019" name="Int. J. Syst. Evol. Microbiol.">
        <title>The Global Catalogue of Microorganisms (GCM) 10K type strain sequencing project: providing services to taxonomists for standard genome sequencing and annotation.</title>
        <authorList>
            <consortium name="The Broad Institute Genomics Platform"/>
            <consortium name="The Broad Institute Genome Sequencing Center for Infectious Disease"/>
            <person name="Wu L."/>
            <person name="Ma J."/>
        </authorList>
    </citation>
    <scope>NUCLEOTIDE SEQUENCE [LARGE SCALE GENOMIC DNA]</scope>
    <source>
        <strain evidence="3">JCM 4957</strain>
    </source>
</reference>
<evidence type="ECO:0000313" key="3">
    <source>
        <dbReference type="Proteomes" id="UP000653308"/>
    </source>
</evidence>